<comment type="subcellular location">
    <subcellularLocation>
        <location evidence="1">Cell membrane</location>
        <topology evidence="1">Multi-pass membrane protein</topology>
    </subcellularLocation>
</comment>
<reference evidence="9 12" key="1">
    <citation type="submission" date="2014-05" db="EMBL/GenBank/DDBJ databases">
        <title>Novel Listeriaceae from food processing environments.</title>
        <authorList>
            <person name="den Bakker H.C."/>
        </authorList>
    </citation>
    <scope>NUCLEOTIDE SEQUENCE [LARGE SCALE GENOMIC DNA]</scope>
    <source>
        <strain evidence="9 12">FSL A5-0281</strain>
    </source>
</reference>
<evidence type="ECO:0000256" key="6">
    <source>
        <dbReference type="ARBA" id="ARBA00023136"/>
    </source>
</evidence>
<evidence type="ECO:0000313" key="11">
    <source>
        <dbReference type="EMBL" id="MBC2167318.1"/>
    </source>
</evidence>
<dbReference type="eggNOG" id="COG2211">
    <property type="taxonomic scope" value="Bacteria"/>
</dbReference>
<dbReference type="EMBL" id="JAARXI010000005">
    <property type="protein sequence ID" value="MBC2117068.1"/>
    <property type="molecule type" value="Genomic_DNA"/>
</dbReference>
<dbReference type="EMBL" id="JNFA01000028">
    <property type="protein sequence ID" value="KGL38946.1"/>
    <property type="molecule type" value="Genomic_DNA"/>
</dbReference>
<feature type="transmembrane region" description="Helical" evidence="7">
    <location>
        <begin position="163"/>
        <end position="180"/>
    </location>
</feature>
<dbReference type="PANTHER" id="PTHR23513:SF6">
    <property type="entry name" value="MAJOR FACILITATOR SUPERFAMILY ASSOCIATED DOMAIN-CONTAINING PROTEIN"/>
    <property type="match status" value="1"/>
</dbReference>
<gene>
    <name evidence="9" type="ORF">EP57_13505</name>
    <name evidence="10" type="ORF">HCB06_10615</name>
    <name evidence="11" type="ORF">HCB26_12130</name>
</gene>
<dbReference type="PROSITE" id="PS50850">
    <property type="entry name" value="MFS"/>
    <property type="match status" value="1"/>
</dbReference>
<keyword evidence="4 7" id="KW-0812">Transmembrane</keyword>
<evidence type="ECO:0000313" key="12">
    <source>
        <dbReference type="Proteomes" id="UP000029844"/>
    </source>
</evidence>
<proteinExistence type="predicted"/>
<evidence type="ECO:0000313" key="13">
    <source>
        <dbReference type="Proteomes" id="UP000519573"/>
    </source>
</evidence>
<dbReference type="InterPro" id="IPR020846">
    <property type="entry name" value="MFS_dom"/>
</dbReference>
<name>A0A099W2K5_9LIST</name>
<accession>A0A099W2K5</accession>
<dbReference type="RefSeq" id="WP_036087395.1">
    <property type="nucleotide sequence ID" value="NZ_CBCSHQ010000003.1"/>
</dbReference>
<evidence type="ECO:0000259" key="8">
    <source>
        <dbReference type="PROSITE" id="PS50850"/>
    </source>
</evidence>
<feature type="transmembrane region" description="Helical" evidence="7">
    <location>
        <begin position="39"/>
        <end position="59"/>
    </location>
</feature>
<organism evidence="9 12">
    <name type="scientific">Listeria booriae</name>
    <dbReference type="NCBI Taxonomy" id="1552123"/>
    <lineage>
        <taxon>Bacteria</taxon>
        <taxon>Bacillati</taxon>
        <taxon>Bacillota</taxon>
        <taxon>Bacilli</taxon>
        <taxon>Bacillales</taxon>
        <taxon>Listeriaceae</taxon>
        <taxon>Listeria</taxon>
    </lineage>
</organism>
<evidence type="ECO:0000256" key="7">
    <source>
        <dbReference type="SAM" id="Phobius"/>
    </source>
</evidence>
<feature type="transmembrane region" description="Helical" evidence="7">
    <location>
        <begin position="246"/>
        <end position="268"/>
    </location>
</feature>
<dbReference type="Gene3D" id="1.20.1250.20">
    <property type="entry name" value="MFS general substrate transporter like domains"/>
    <property type="match status" value="1"/>
</dbReference>
<dbReference type="Pfam" id="PF07690">
    <property type="entry name" value="MFS_1"/>
    <property type="match status" value="1"/>
</dbReference>
<keyword evidence="6 7" id="KW-0472">Membrane</keyword>
<dbReference type="GO" id="GO:0005886">
    <property type="term" value="C:plasma membrane"/>
    <property type="evidence" value="ECO:0007669"/>
    <property type="project" value="UniProtKB-SubCell"/>
</dbReference>
<comment type="caution">
    <text evidence="9">The sequence shown here is derived from an EMBL/GenBank/DDBJ whole genome shotgun (WGS) entry which is preliminary data.</text>
</comment>
<keyword evidence="2" id="KW-0813">Transport</keyword>
<dbReference type="AlphaFoldDB" id="A0A099W2K5"/>
<feature type="transmembrane region" description="Helical" evidence="7">
    <location>
        <begin position="366"/>
        <end position="386"/>
    </location>
</feature>
<dbReference type="GO" id="GO:0022857">
    <property type="term" value="F:transmembrane transporter activity"/>
    <property type="evidence" value="ECO:0007669"/>
    <property type="project" value="InterPro"/>
</dbReference>
<evidence type="ECO:0000256" key="2">
    <source>
        <dbReference type="ARBA" id="ARBA00022448"/>
    </source>
</evidence>
<dbReference type="InterPro" id="IPR011701">
    <property type="entry name" value="MFS"/>
</dbReference>
<feature type="transmembrane region" description="Helical" evidence="7">
    <location>
        <begin position="280"/>
        <end position="300"/>
    </location>
</feature>
<dbReference type="STRING" id="1552123.EP57_13505"/>
<feature type="transmembrane region" description="Helical" evidence="7">
    <location>
        <begin position="338"/>
        <end position="360"/>
    </location>
</feature>
<feature type="transmembrane region" description="Helical" evidence="7">
    <location>
        <begin position="98"/>
        <end position="117"/>
    </location>
</feature>
<evidence type="ECO:0000256" key="3">
    <source>
        <dbReference type="ARBA" id="ARBA00022475"/>
    </source>
</evidence>
<dbReference type="Proteomes" id="UP000519573">
    <property type="component" value="Unassembled WGS sequence"/>
</dbReference>
<protein>
    <submittedName>
        <fullName evidence="10">MFS transporter</fullName>
    </submittedName>
</protein>
<evidence type="ECO:0000313" key="10">
    <source>
        <dbReference type="EMBL" id="MBC2117068.1"/>
    </source>
</evidence>
<dbReference type="Proteomes" id="UP000529446">
    <property type="component" value="Unassembled WGS sequence"/>
</dbReference>
<dbReference type="EMBL" id="JAARYH010000005">
    <property type="protein sequence ID" value="MBC2167318.1"/>
    <property type="molecule type" value="Genomic_DNA"/>
</dbReference>
<keyword evidence="12" id="KW-1185">Reference proteome</keyword>
<dbReference type="OrthoDB" id="2287060at2"/>
<evidence type="ECO:0000256" key="5">
    <source>
        <dbReference type="ARBA" id="ARBA00022989"/>
    </source>
</evidence>
<evidence type="ECO:0000313" key="9">
    <source>
        <dbReference type="EMBL" id="KGL38946.1"/>
    </source>
</evidence>
<dbReference type="PANTHER" id="PTHR23513">
    <property type="entry name" value="INTEGRAL MEMBRANE EFFLUX PROTEIN-RELATED"/>
    <property type="match status" value="1"/>
</dbReference>
<evidence type="ECO:0000256" key="1">
    <source>
        <dbReference type="ARBA" id="ARBA00004651"/>
    </source>
</evidence>
<feature type="transmembrane region" description="Helical" evidence="7">
    <location>
        <begin position="71"/>
        <end position="92"/>
    </location>
</feature>
<keyword evidence="5 7" id="KW-1133">Transmembrane helix</keyword>
<dbReference type="CDD" id="cd06173">
    <property type="entry name" value="MFS_MefA_like"/>
    <property type="match status" value="1"/>
</dbReference>
<dbReference type="InterPro" id="IPR036259">
    <property type="entry name" value="MFS_trans_sf"/>
</dbReference>
<evidence type="ECO:0000313" key="14">
    <source>
        <dbReference type="Proteomes" id="UP000529446"/>
    </source>
</evidence>
<dbReference type="GeneID" id="58718358"/>
<reference evidence="13 14" key="2">
    <citation type="submission" date="2020-03" db="EMBL/GenBank/DDBJ databases">
        <title>Soil Listeria distribution.</title>
        <authorList>
            <person name="Liao J."/>
            <person name="Wiedmann M."/>
        </authorList>
    </citation>
    <scope>NUCLEOTIDE SEQUENCE [LARGE SCALE GENOMIC DNA]</scope>
    <source>
        <strain evidence="11 13">FSL L7-0245</strain>
        <strain evidence="10 14">FSL L7-0360</strain>
    </source>
</reference>
<sequence>MLKNQNFKYLWFGRLSSNAGDSIYYIVLSWYILQTTNSSFWVGILNFAIFIPNIFSFLFGHFIDSHDNKKTLIFCELGQLIAISILACTVYFEAANPLLTCIIVFFAALFGMNTYTIQDTMMPKIVPKKDLTRAQSYMSFAYNGTEYFFNAITGFLINIMSTFSLLLVNCITFIISIGSFSRIKTEKEAVASQKDSSFKENIFKGFSLILKERAILCIAVGGSIANFLFGGLNVYIVLIADAQDSPVILGLMTASMAVGALIGSTLGATFILKVLPHGKALVLCTLLFGVGIVICATVVSSVLVTVVFGIANIFLGVTHVLQKPYFQVLLPKEDLGKVFSALFSVSVGTLPIGALFFGAIAGNLNAFWFLILFGVIYIAIALLYMFNKKVFHFELSEE</sequence>
<evidence type="ECO:0000256" key="4">
    <source>
        <dbReference type="ARBA" id="ARBA00022692"/>
    </source>
</evidence>
<feature type="transmembrane region" description="Helical" evidence="7">
    <location>
        <begin position="12"/>
        <end position="33"/>
    </location>
</feature>
<dbReference type="SUPFAM" id="SSF103473">
    <property type="entry name" value="MFS general substrate transporter"/>
    <property type="match status" value="1"/>
</dbReference>
<keyword evidence="3" id="KW-1003">Cell membrane</keyword>
<feature type="transmembrane region" description="Helical" evidence="7">
    <location>
        <begin position="214"/>
        <end position="240"/>
    </location>
</feature>
<dbReference type="Proteomes" id="UP000029844">
    <property type="component" value="Unassembled WGS sequence"/>
</dbReference>
<feature type="domain" description="Major facilitator superfamily (MFS) profile" evidence="8">
    <location>
        <begin position="214"/>
        <end position="398"/>
    </location>
</feature>